<dbReference type="PANTHER" id="PTHR22600:SF57">
    <property type="entry name" value="BETA-N-ACETYLHEXOSAMINIDASE"/>
    <property type="match status" value="1"/>
</dbReference>
<dbReference type="SUPFAM" id="SSF55545">
    <property type="entry name" value="beta-N-acetylhexosaminidase-like domain"/>
    <property type="match status" value="1"/>
</dbReference>
<evidence type="ECO:0000256" key="5">
    <source>
        <dbReference type="ARBA" id="ARBA00023295"/>
    </source>
</evidence>
<dbReference type="InterPro" id="IPR015882">
    <property type="entry name" value="HEX_bac_N"/>
</dbReference>
<sequence>MRVPRVPRRTLGTLCSLLLLTAAVSCTAAHGDDAKPAAAALTPYERLLPAPASVRAEGPGYAFGAGTVIRAGGPGSPEEVRRIGELLAEQLRGPTGLPLPVADGPDGPDGTGGEGGDGVRLRLDGGAGELGEEGYRLRATPSGVTLTARTPAGLFHAAQTLRQLLPVRGAGTVPGGTVTDTPRFAYRGAMVDVARHHFPVEQVKRYVDQLAQYKINTLHVHLTDDQGWRIAVDSWPRLAEYGGGSEVGGGPGGSWSKEEYRDLVAYAADRYVTLVPEIDMPGHVNAAQAAYGELTCDGKAPARYTGVKVGFSSLCVGKERTYEFVDDVLGELAALTPGPYLHIGGDEAHSTPAADYARFMDRAQAVVARHGKTVMAWHQLAAARPAPGAVLQYWGHDRTPATEKAAVAAAAKSGHRLVLSPADHAYLDMKYDERTKPGLAWAGYVPTRRAYSWDPGSYLPDVPESAVLGVEAPLWTETVATRSDWELMAFPRLLSLAELAWSPAGALSWPAHRDRLAAQGPRLDAQDVIYYRDPEVPWP</sequence>
<feature type="compositionally biased region" description="Low complexity" evidence="6">
    <location>
        <begin position="96"/>
        <end position="105"/>
    </location>
</feature>
<dbReference type="Proteomes" id="UP001501867">
    <property type="component" value="Unassembled WGS sequence"/>
</dbReference>
<dbReference type="InterPro" id="IPR015883">
    <property type="entry name" value="Glyco_hydro_20_cat"/>
</dbReference>
<comment type="caution">
    <text evidence="10">The sequence shown here is derived from an EMBL/GenBank/DDBJ whole genome shotgun (WGS) entry which is preliminary data.</text>
</comment>
<dbReference type="Pfam" id="PF00728">
    <property type="entry name" value="Glyco_hydro_20"/>
    <property type="match status" value="1"/>
</dbReference>
<proteinExistence type="inferred from homology"/>
<dbReference type="Pfam" id="PF02838">
    <property type="entry name" value="Glyco_hydro_20b"/>
    <property type="match status" value="1"/>
</dbReference>
<dbReference type="InterPro" id="IPR017853">
    <property type="entry name" value="GH"/>
</dbReference>
<evidence type="ECO:0000256" key="3">
    <source>
        <dbReference type="ARBA" id="ARBA00012663"/>
    </source>
</evidence>
<reference evidence="10 11" key="1">
    <citation type="journal article" date="2019" name="Int. J. Syst. Evol. Microbiol.">
        <title>The Global Catalogue of Microorganisms (GCM) 10K type strain sequencing project: providing services to taxonomists for standard genome sequencing and annotation.</title>
        <authorList>
            <consortium name="The Broad Institute Genomics Platform"/>
            <consortium name="The Broad Institute Genome Sequencing Center for Infectious Disease"/>
            <person name="Wu L."/>
            <person name="Ma J."/>
        </authorList>
    </citation>
    <scope>NUCLEOTIDE SEQUENCE [LARGE SCALE GENOMIC DNA]</scope>
    <source>
        <strain evidence="10 11">JCM 4505</strain>
    </source>
</reference>
<protein>
    <recommendedName>
        <fullName evidence="3">beta-N-acetylhexosaminidase</fullName>
        <ecNumber evidence="3">3.2.1.52</ecNumber>
    </recommendedName>
</protein>
<feature type="compositionally biased region" description="Gly residues" evidence="6">
    <location>
        <begin position="107"/>
        <end position="116"/>
    </location>
</feature>
<feature type="chain" id="PRO_5047001831" description="beta-N-acetylhexosaminidase" evidence="7">
    <location>
        <begin position="29"/>
        <end position="539"/>
    </location>
</feature>
<evidence type="ECO:0000259" key="9">
    <source>
        <dbReference type="Pfam" id="PF02838"/>
    </source>
</evidence>
<feature type="region of interest" description="Disordered" evidence="6">
    <location>
        <begin position="94"/>
        <end position="125"/>
    </location>
</feature>
<evidence type="ECO:0000256" key="1">
    <source>
        <dbReference type="ARBA" id="ARBA00001231"/>
    </source>
</evidence>
<evidence type="ECO:0000259" key="8">
    <source>
        <dbReference type="Pfam" id="PF00728"/>
    </source>
</evidence>
<evidence type="ECO:0000313" key="10">
    <source>
        <dbReference type="EMBL" id="GAA0283952.1"/>
    </source>
</evidence>
<dbReference type="Gene3D" id="3.30.379.10">
    <property type="entry name" value="Chitobiase/beta-hexosaminidase domain 2-like"/>
    <property type="match status" value="1"/>
</dbReference>
<dbReference type="Gene3D" id="3.20.20.80">
    <property type="entry name" value="Glycosidases"/>
    <property type="match status" value="1"/>
</dbReference>
<comment type="similarity">
    <text evidence="2">Belongs to the glycosyl hydrolase 20 family.</text>
</comment>
<dbReference type="InterPro" id="IPR029018">
    <property type="entry name" value="Hex-like_dom2"/>
</dbReference>
<feature type="signal peptide" evidence="7">
    <location>
        <begin position="1"/>
        <end position="28"/>
    </location>
</feature>
<feature type="domain" description="Glycoside hydrolase family 20 catalytic" evidence="8">
    <location>
        <begin position="184"/>
        <end position="503"/>
    </location>
</feature>
<dbReference type="PRINTS" id="PR00738">
    <property type="entry name" value="GLHYDRLASE20"/>
</dbReference>
<dbReference type="PROSITE" id="PS51257">
    <property type="entry name" value="PROKAR_LIPOPROTEIN"/>
    <property type="match status" value="1"/>
</dbReference>
<dbReference type="EC" id="3.2.1.52" evidence="3"/>
<name>A0ABN0VB78_9ACTN</name>
<evidence type="ECO:0000256" key="7">
    <source>
        <dbReference type="SAM" id="SignalP"/>
    </source>
</evidence>
<evidence type="ECO:0000256" key="6">
    <source>
        <dbReference type="SAM" id="MobiDB-lite"/>
    </source>
</evidence>
<keyword evidence="5" id="KW-0326">Glycosidase</keyword>
<dbReference type="InterPro" id="IPR025705">
    <property type="entry name" value="Beta_hexosaminidase_sua/sub"/>
</dbReference>
<keyword evidence="11" id="KW-1185">Reference proteome</keyword>
<dbReference type="RefSeq" id="WP_344156517.1">
    <property type="nucleotide sequence ID" value="NZ_BAAABV010000014.1"/>
</dbReference>
<dbReference type="CDD" id="cd06568">
    <property type="entry name" value="GH20_SpHex_like"/>
    <property type="match status" value="1"/>
</dbReference>
<dbReference type="SUPFAM" id="SSF51445">
    <property type="entry name" value="(Trans)glycosidases"/>
    <property type="match status" value="1"/>
</dbReference>
<dbReference type="EMBL" id="BAAABV010000014">
    <property type="protein sequence ID" value="GAA0283952.1"/>
    <property type="molecule type" value="Genomic_DNA"/>
</dbReference>
<feature type="domain" description="Beta-hexosaminidase bacterial type N-terminal" evidence="9">
    <location>
        <begin position="46"/>
        <end position="180"/>
    </location>
</feature>
<keyword evidence="4" id="KW-0378">Hydrolase</keyword>
<keyword evidence="7" id="KW-0732">Signal</keyword>
<gene>
    <name evidence="10" type="ORF">GCM10010302_22520</name>
</gene>
<evidence type="ECO:0000256" key="4">
    <source>
        <dbReference type="ARBA" id="ARBA00022801"/>
    </source>
</evidence>
<evidence type="ECO:0000256" key="2">
    <source>
        <dbReference type="ARBA" id="ARBA00006285"/>
    </source>
</evidence>
<evidence type="ECO:0000313" key="11">
    <source>
        <dbReference type="Proteomes" id="UP001501867"/>
    </source>
</evidence>
<accession>A0ABN0VB78</accession>
<organism evidence="10 11">
    <name type="scientific">Streptomyces polychromogenes</name>
    <dbReference type="NCBI Taxonomy" id="67342"/>
    <lineage>
        <taxon>Bacteria</taxon>
        <taxon>Bacillati</taxon>
        <taxon>Actinomycetota</taxon>
        <taxon>Actinomycetes</taxon>
        <taxon>Kitasatosporales</taxon>
        <taxon>Streptomycetaceae</taxon>
        <taxon>Streptomyces</taxon>
    </lineage>
</organism>
<dbReference type="PANTHER" id="PTHR22600">
    <property type="entry name" value="BETA-HEXOSAMINIDASE"/>
    <property type="match status" value="1"/>
</dbReference>
<comment type="catalytic activity">
    <reaction evidence="1">
        <text>Hydrolysis of terminal non-reducing N-acetyl-D-hexosamine residues in N-acetyl-beta-D-hexosaminides.</text>
        <dbReference type="EC" id="3.2.1.52"/>
    </reaction>
</comment>